<proteinExistence type="predicted"/>
<evidence type="ECO:0000313" key="2">
    <source>
        <dbReference type="Proteomes" id="UP000789366"/>
    </source>
</evidence>
<reference evidence="1" key="1">
    <citation type="submission" date="2021-06" db="EMBL/GenBank/DDBJ databases">
        <authorList>
            <person name="Kallberg Y."/>
            <person name="Tangrot J."/>
            <person name="Rosling A."/>
        </authorList>
    </citation>
    <scope>NUCLEOTIDE SEQUENCE</scope>
    <source>
        <strain evidence="1">28 12/20/2015</strain>
    </source>
</reference>
<keyword evidence="2" id="KW-1185">Reference proteome</keyword>
<sequence length="47" mass="5301">KSVLIPTTTMAKVISLPNQNLFKIATEDSQLRILEFEVNFKGDPPKQ</sequence>
<comment type="caution">
    <text evidence="1">The sequence shown here is derived from an EMBL/GenBank/DDBJ whole genome shotgun (WGS) entry which is preliminary data.</text>
</comment>
<protein>
    <submittedName>
        <fullName evidence="1">5112_t:CDS:1</fullName>
    </submittedName>
</protein>
<dbReference type="Proteomes" id="UP000789366">
    <property type="component" value="Unassembled WGS sequence"/>
</dbReference>
<gene>
    <name evidence="1" type="ORF">SPELUC_LOCUS13348</name>
</gene>
<name>A0ACA9Q881_9GLOM</name>
<evidence type="ECO:0000313" key="1">
    <source>
        <dbReference type="EMBL" id="CAG8734375.1"/>
    </source>
</evidence>
<feature type="non-terminal residue" evidence="1">
    <location>
        <position position="47"/>
    </location>
</feature>
<organism evidence="1 2">
    <name type="scientific">Cetraspora pellucida</name>
    <dbReference type="NCBI Taxonomy" id="1433469"/>
    <lineage>
        <taxon>Eukaryota</taxon>
        <taxon>Fungi</taxon>
        <taxon>Fungi incertae sedis</taxon>
        <taxon>Mucoromycota</taxon>
        <taxon>Glomeromycotina</taxon>
        <taxon>Glomeromycetes</taxon>
        <taxon>Diversisporales</taxon>
        <taxon>Gigasporaceae</taxon>
        <taxon>Cetraspora</taxon>
    </lineage>
</organism>
<accession>A0ACA9Q881</accession>
<dbReference type="EMBL" id="CAJVPW010034794">
    <property type="protein sequence ID" value="CAG8734375.1"/>
    <property type="molecule type" value="Genomic_DNA"/>
</dbReference>
<feature type="non-terminal residue" evidence="1">
    <location>
        <position position="1"/>
    </location>
</feature>